<proteinExistence type="predicted"/>
<dbReference type="GO" id="GO:0004643">
    <property type="term" value="F:phosphoribosylaminoimidazolecarboxamide formyltransferase activity"/>
    <property type="evidence" value="ECO:0007669"/>
    <property type="project" value="InterPro"/>
</dbReference>
<dbReference type="PANTHER" id="PTHR11692:SF0">
    <property type="entry name" value="BIFUNCTIONAL PURINE BIOSYNTHESIS PROTEIN ATIC"/>
    <property type="match status" value="1"/>
</dbReference>
<feature type="non-terminal residue" evidence="2">
    <location>
        <position position="54"/>
    </location>
</feature>
<dbReference type="GO" id="GO:0003937">
    <property type="term" value="F:IMP cyclohydrolase activity"/>
    <property type="evidence" value="ECO:0007669"/>
    <property type="project" value="InterPro"/>
</dbReference>
<reference evidence="2" key="1">
    <citation type="submission" date="2018-05" db="EMBL/GenBank/DDBJ databases">
        <authorList>
            <person name="Lanie J.A."/>
            <person name="Ng W.-L."/>
            <person name="Kazmierczak K.M."/>
            <person name="Andrzejewski T.M."/>
            <person name="Davidsen T.M."/>
            <person name="Wayne K.J."/>
            <person name="Tettelin H."/>
            <person name="Glass J.I."/>
            <person name="Rusch D."/>
            <person name="Podicherti R."/>
            <person name="Tsui H.-C.T."/>
            <person name="Winkler M.E."/>
        </authorList>
    </citation>
    <scope>NUCLEOTIDE SEQUENCE</scope>
</reference>
<sequence length="54" mass="5838">MQRYALISVSDKSGLVPFAKSLADELGFRILSTGGTARLLREEGVEVTDVSDHT</sequence>
<protein>
    <recommendedName>
        <fullName evidence="1">MGS-like domain-containing protein</fullName>
    </recommendedName>
</protein>
<organism evidence="2">
    <name type="scientific">marine metagenome</name>
    <dbReference type="NCBI Taxonomy" id="408172"/>
    <lineage>
        <taxon>unclassified sequences</taxon>
        <taxon>metagenomes</taxon>
        <taxon>ecological metagenomes</taxon>
    </lineage>
</organism>
<dbReference type="GO" id="GO:0006189">
    <property type="term" value="P:'de novo' IMP biosynthetic process"/>
    <property type="evidence" value="ECO:0007669"/>
    <property type="project" value="TreeGrafter"/>
</dbReference>
<dbReference type="AlphaFoldDB" id="A0A383DF28"/>
<dbReference type="EMBL" id="UINC01216803">
    <property type="protein sequence ID" value="SVE43092.1"/>
    <property type="molecule type" value="Genomic_DNA"/>
</dbReference>
<evidence type="ECO:0000259" key="1">
    <source>
        <dbReference type="PROSITE" id="PS51855"/>
    </source>
</evidence>
<dbReference type="Gene3D" id="3.40.50.1380">
    <property type="entry name" value="Methylglyoxal synthase-like domain"/>
    <property type="match status" value="1"/>
</dbReference>
<dbReference type="PROSITE" id="PS51855">
    <property type="entry name" value="MGS"/>
    <property type="match status" value="1"/>
</dbReference>
<dbReference type="GO" id="GO:0005829">
    <property type="term" value="C:cytosol"/>
    <property type="evidence" value="ECO:0007669"/>
    <property type="project" value="TreeGrafter"/>
</dbReference>
<dbReference type="PANTHER" id="PTHR11692">
    <property type="entry name" value="BIFUNCTIONAL PURINE BIOSYNTHESIS PROTEIN PURH"/>
    <property type="match status" value="1"/>
</dbReference>
<accession>A0A383DF28</accession>
<name>A0A383DF28_9ZZZZ</name>
<dbReference type="InterPro" id="IPR011607">
    <property type="entry name" value="MGS-like_dom"/>
</dbReference>
<dbReference type="Pfam" id="PF02142">
    <property type="entry name" value="MGS"/>
    <property type="match status" value="1"/>
</dbReference>
<evidence type="ECO:0000313" key="2">
    <source>
        <dbReference type="EMBL" id="SVE43092.1"/>
    </source>
</evidence>
<gene>
    <name evidence="2" type="ORF">METZ01_LOCUS495946</name>
</gene>
<dbReference type="InterPro" id="IPR036914">
    <property type="entry name" value="MGS-like_dom_sf"/>
</dbReference>
<dbReference type="InterPro" id="IPR002695">
    <property type="entry name" value="PurH-like"/>
</dbReference>
<dbReference type="SUPFAM" id="SSF52335">
    <property type="entry name" value="Methylglyoxal synthase-like"/>
    <property type="match status" value="1"/>
</dbReference>
<feature type="domain" description="MGS-like" evidence="1">
    <location>
        <begin position="1"/>
        <end position="54"/>
    </location>
</feature>